<proteinExistence type="predicted"/>
<evidence type="ECO:0000313" key="1">
    <source>
        <dbReference type="EMBL" id="MCD3194806.1"/>
    </source>
</evidence>
<protein>
    <submittedName>
        <fullName evidence="1">Uncharacterized protein</fullName>
    </submittedName>
</protein>
<sequence length="100" mass="11714">MEIKTIYLIIKEQYKDKKGKLYDVITYTDSLETIEKCKDEILGYEVASVDDLNSSEVFDYTFGVDTLRVKEGIVTYNKYLVGYDGWDIEDYLEVGKWELV</sequence>
<reference evidence="1" key="1">
    <citation type="submission" date="2020-02" db="EMBL/GenBank/DDBJ databases">
        <authorList>
            <person name="Fillo S."/>
            <person name="Giordani F."/>
            <person name="Tonon E."/>
            <person name="Drigo I."/>
            <person name="Anselmo A."/>
            <person name="Fortunato A."/>
            <person name="Bano L."/>
            <person name="Lista F."/>
        </authorList>
    </citation>
    <scope>NUCLEOTIDE SEQUENCE</scope>
    <source>
        <strain evidence="1">IZSVe-TV_9877_3_12</strain>
    </source>
</reference>
<reference evidence="1" key="2">
    <citation type="journal article" date="2021" name="Microorganisms">
        <title>Extensive Genome Exploration of Clostridium botulinum Group III Field Strains.</title>
        <authorList>
            <person name="Fillo S."/>
            <person name="Giordani F."/>
            <person name="Tonon E."/>
            <person name="Drigo I."/>
            <person name="Anselmo A."/>
            <person name="Fortunato A."/>
            <person name="Lista F."/>
            <person name="Bano L."/>
        </authorList>
    </citation>
    <scope>NUCLEOTIDE SEQUENCE</scope>
    <source>
        <strain evidence="1">IZSVe-TV_9877_3_12</strain>
    </source>
</reference>
<accession>A0A9Q3V810</accession>
<organism evidence="1 2">
    <name type="scientific">Clostridium botulinum C</name>
    <dbReference type="NCBI Taxonomy" id="36828"/>
    <lineage>
        <taxon>Bacteria</taxon>
        <taxon>Bacillati</taxon>
        <taxon>Bacillota</taxon>
        <taxon>Clostridia</taxon>
        <taxon>Eubacteriales</taxon>
        <taxon>Clostridiaceae</taxon>
        <taxon>Clostridium</taxon>
    </lineage>
</organism>
<dbReference type="AlphaFoldDB" id="A0A9Q3V810"/>
<evidence type="ECO:0000313" key="2">
    <source>
        <dbReference type="Proteomes" id="UP000813637"/>
    </source>
</evidence>
<dbReference type="RefSeq" id="WP_003382252.1">
    <property type="nucleotide sequence ID" value="NZ_JAAMYB010000004.1"/>
</dbReference>
<comment type="caution">
    <text evidence="1">The sequence shown here is derived from an EMBL/GenBank/DDBJ whole genome shotgun (WGS) entry which is preliminary data.</text>
</comment>
<dbReference type="Proteomes" id="UP000813637">
    <property type="component" value="Unassembled WGS sequence"/>
</dbReference>
<gene>
    <name evidence="1" type="ORF">G8S53_05815</name>
</gene>
<name>A0A9Q3V810_CLOBO</name>
<dbReference type="EMBL" id="JAAMYB010000004">
    <property type="protein sequence ID" value="MCD3194806.1"/>
    <property type="molecule type" value="Genomic_DNA"/>
</dbReference>